<evidence type="ECO:0000313" key="3">
    <source>
        <dbReference type="Proteomes" id="UP001418796"/>
    </source>
</evidence>
<feature type="signal peptide" evidence="1">
    <location>
        <begin position="1"/>
        <end position="24"/>
    </location>
</feature>
<evidence type="ECO:0000313" key="2">
    <source>
        <dbReference type="EMBL" id="MEN0643410.1"/>
    </source>
</evidence>
<feature type="chain" id="PRO_5046120710" description="DUF4367 domain-containing protein" evidence="1">
    <location>
        <begin position="25"/>
        <end position="349"/>
    </location>
</feature>
<evidence type="ECO:0000256" key="1">
    <source>
        <dbReference type="SAM" id="SignalP"/>
    </source>
</evidence>
<dbReference type="PANTHER" id="PTHR37507">
    <property type="entry name" value="SPORULATION PROTEIN YDCC"/>
    <property type="match status" value="1"/>
</dbReference>
<comment type="caution">
    <text evidence="2">The sequence shown here is derived from an EMBL/GenBank/DDBJ whole genome shotgun (WGS) entry which is preliminary data.</text>
</comment>
<keyword evidence="3" id="KW-1185">Reference proteome</keyword>
<name>A0ABU9VIB0_9BACI</name>
<keyword evidence="1" id="KW-0732">Signal</keyword>
<protein>
    <recommendedName>
        <fullName evidence="4">DUF4367 domain-containing protein</fullName>
    </recommendedName>
</protein>
<gene>
    <name evidence="2" type="ORF">MKY91_09665</name>
</gene>
<dbReference type="PANTHER" id="PTHR37507:SF2">
    <property type="entry name" value="SPORULATION PROTEIN YDCC"/>
    <property type="match status" value="1"/>
</dbReference>
<sequence length="349" mass="40712">MIKRLVPIIAGSALLSGCFQQMQAEDIIFETFENDENQQAYHLELASTTNGEEGAETLVEWRDENGNYRTETYYNNALSYVSVRYDEQTAHKDYEDETIIYTDFTETNVNPSPTPNEYVKEMIAYYSGDFDIKLEGTEDVLDRKTYHLNFEVQEEHDIGLIGEIDLWVDSQSWVILKERIKDGDDVFEREATLFETGLTLSEDTFVLENEENFPEEMFEDRFKPMHVTLNEAEEAFPVPFLVLNDEMQLDSSSMVEDYMFEDYYTMTLNYEDERGSVELYIEHEYGLEIVSGLEEEMTVRNEHALIVDEPSLLTINWIEDGLQYLATFDGDFTAEEATEIVEKMDFYQP</sequence>
<dbReference type="RefSeq" id="WP_343130340.1">
    <property type="nucleotide sequence ID" value="NZ_JBCITK010000001.1"/>
</dbReference>
<reference evidence="2 3" key="1">
    <citation type="submission" date="2024-03" db="EMBL/GenBank/DDBJ databases">
        <title>Bacilli Hybrid Assemblies.</title>
        <authorList>
            <person name="Kovac J."/>
        </authorList>
    </citation>
    <scope>NUCLEOTIDE SEQUENCE [LARGE SCALE GENOMIC DNA]</scope>
    <source>
        <strain evidence="2 3">FSL R7-0666</strain>
    </source>
</reference>
<proteinExistence type="predicted"/>
<dbReference type="InterPro" id="IPR052944">
    <property type="entry name" value="Sporulation_related"/>
</dbReference>
<dbReference type="EMBL" id="JBCITK010000001">
    <property type="protein sequence ID" value="MEN0643410.1"/>
    <property type="molecule type" value="Genomic_DNA"/>
</dbReference>
<evidence type="ECO:0008006" key="4">
    <source>
        <dbReference type="Google" id="ProtNLM"/>
    </source>
</evidence>
<dbReference type="Proteomes" id="UP001418796">
    <property type="component" value="Unassembled WGS sequence"/>
</dbReference>
<dbReference type="PROSITE" id="PS51257">
    <property type="entry name" value="PROKAR_LIPOPROTEIN"/>
    <property type="match status" value="1"/>
</dbReference>
<dbReference type="Gene3D" id="2.50.20.10">
    <property type="entry name" value="Lipoprotein localisation LolA/LolB/LppX"/>
    <property type="match status" value="1"/>
</dbReference>
<organism evidence="2 3">
    <name type="scientific">Alkalicoccobacillus gibsonii</name>
    <dbReference type="NCBI Taxonomy" id="79881"/>
    <lineage>
        <taxon>Bacteria</taxon>
        <taxon>Bacillati</taxon>
        <taxon>Bacillota</taxon>
        <taxon>Bacilli</taxon>
        <taxon>Bacillales</taxon>
        <taxon>Bacillaceae</taxon>
        <taxon>Alkalicoccobacillus</taxon>
    </lineage>
</organism>
<accession>A0ABU9VIB0</accession>